<feature type="signal peptide" evidence="2">
    <location>
        <begin position="1"/>
        <end position="21"/>
    </location>
</feature>
<evidence type="ECO:0008006" key="5">
    <source>
        <dbReference type="Google" id="ProtNLM"/>
    </source>
</evidence>
<keyword evidence="2" id="KW-0732">Signal</keyword>
<comment type="caution">
    <text evidence="3">The sequence shown here is derived from an EMBL/GenBank/DDBJ whole genome shotgun (WGS) entry which is preliminary data.</text>
</comment>
<name>A0A8J2X062_9STRA</name>
<reference evidence="3" key="1">
    <citation type="submission" date="2021-11" db="EMBL/GenBank/DDBJ databases">
        <authorList>
            <consortium name="Genoscope - CEA"/>
            <person name="William W."/>
        </authorList>
    </citation>
    <scope>NUCLEOTIDE SEQUENCE</scope>
</reference>
<organism evidence="3 4">
    <name type="scientific">Pelagomonas calceolata</name>
    <dbReference type="NCBI Taxonomy" id="35677"/>
    <lineage>
        <taxon>Eukaryota</taxon>
        <taxon>Sar</taxon>
        <taxon>Stramenopiles</taxon>
        <taxon>Ochrophyta</taxon>
        <taxon>Pelagophyceae</taxon>
        <taxon>Pelagomonadales</taxon>
        <taxon>Pelagomonadaceae</taxon>
        <taxon>Pelagomonas</taxon>
    </lineage>
</organism>
<gene>
    <name evidence="3" type="ORF">PECAL_4P27920</name>
</gene>
<feature type="compositionally biased region" description="Pro residues" evidence="1">
    <location>
        <begin position="115"/>
        <end position="125"/>
    </location>
</feature>
<keyword evidence="4" id="KW-1185">Reference proteome</keyword>
<feature type="region of interest" description="Disordered" evidence="1">
    <location>
        <begin position="92"/>
        <end position="129"/>
    </location>
</feature>
<protein>
    <recommendedName>
        <fullName evidence="5">Nucleotide-diphospho-sugar transferase domain-containing protein</fullName>
    </recommendedName>
</protein>
<dbReference type="AlphaFoldDB" id="A0A8J2X062"/>
<sequence length="433" mass="46842">MRGAALLKVVSAAALLLQASAQSLKELLTLPFAGAEPSGDGVSAGGVPLPAAAPATPRKKGRCTNQDRECDVDDDCNFKKAWRAAYGIGTCQGGEGRRRRRTKRTPAPVALNTPTPSPTPRPTPRPTVDAAERKAAATRRCAASARRPVVDAGALDVLLVVPGLLDAGRVQVARRNWAMLRPRACIVPTWQRCGDDPDLDEAIDGPIDGEEDGPRLPYLSEACDVPRVPTKGTGGYVAQLKFVLPAHVQALGVRWVFVVLDDVRLFAGEFDAKPFFRIAARNDLDVASPAIRRAHGRRFPEMRPQKLTNGAVGRRVAKVELFATAFTPNAYHCFHDLADVEMNAEGYGYPDWLPGYCSLRGEKFAAGVVDVFRASHGLPGRRDAWTKSYSDSAASKARTEMAEWYATRGVELVRASRNVTGYLHDSDDMPSSS</sequence>
<dbReference type="Proteomes" id="UP000789595">
    <property type="component" value="Unassembled WGS sequence"/>
</dbReference>
<evidence type="ECO:0000313" key="3">
    <source>
        <dbReference type="EMBL" id="CAH0375457.1"/>
    </source>
</evidence>
<dbReference type="EMBL" id="CAKKNE010000004">
    <property type="protein sequence ID" value="CAH0375457.1"/>
    <property type="molecule type" value="Genomic_DNA"/>
</dbReference>
<feature type="region of interest" description="Disordered" evidence="1">
    <location>
        <begin position="37"/>
        <end position="63"/>
    </location>
</feature>
<evidence type="ECO:0000256" key="1">
    <source>
        <dbReference type="SAM" id="MobiDB-lite"/>
    </source>
</evidence>
<evidence type="ECO:0000313" key="4">
    <source>
        <dbReference type="Proteomes" id="UP000789595"/>
    </source>
</evidence>
<evidence type="ECO:0000256" key="2">
    <source>
        <dbReference type="SAM" id="SignalP"/>
    </source>
</evidence>
<feature type="chain" id="PRO_5035289796" description="Nucleotide-diphospho-sugar transferase domain-containing protein" evidence="2">
    <location>
        <begin position="22"/>
        <end position="433"/>
    </location>
</feature>
<proteinExistence type="predicted"/>
<accession>A0A8J2X062</accession>